<dbReference type="AlphaFoldDB" id="A0A2P2NWX0"/>
<dbReference type="EMBL" id="GGEC01066533">
    <property type="protein sequence ID" value="MBX47017.1"/>
    <property type="molecule type" value="Transcribed_RNA"/>
</dbReference>
<accession>A0A2P2NWX0</accession>
<organism evidence="1">
    <name type="scientific">Rhizophora mucronata</name>
    <name type="common">Asiatic mangrove</name>
    <dbReference type="NCBI Taxonomy" id="61149"/>
    <lineage>
        <taxon>Eukaryota</taxon>
        <taxon>Viridiplantae</taxon>
        <taxon>Streptophyta</taxon>
        <taxon>Embryophyta</taxon>
        <taxon>Tracheophyta</taxon>
        <taxon>Spermatophyta</taxon>
        <taxon>Magnoliopsida</taxon>
        <taxon>eudicotyledons</taxon>
        <taxon>Gunneridae</taxon>
        <taxon>Pentapetalae</taxon>
        <taxon>rosids</taxon>
        <taxon>fabids</taxon>
        <taxon>Malpighiales</taxon>
        <taxon>Rhizophoraceae</taxon>
        <taxon>Rhizophora</taxon>
    </lineage>
</organism>
<evidence type="ECO:0000313" key="1">
    <source>
        <dbReference type="EMBL" id="MBX47017.1"/>
    </source>
</evidence>
<proteinExistence type="predicted"/>
<sequence>MNININDDKINFEASKQLIKIHMVKQGNFAIVSPSNQKQEDD</sequence>
<protein>
    <submittedName>
        <fullName evidence="1">Uncharacterized protein</fullName>
    </submittedName>
</protein>
<name>A0A2P2NWX0_RHIMU</name>
<reference evidence="1" key="1">
    <citation type="submission" date="2018-02" db="EMBL/GenBank/DDBJ databases">
        <title>Rhizophora mucronata_Transcriptome.</title>
        <authorList>
            <person name="Meera S.P."/>
            <person name="Sreeshan A."/>
            <person name="Augustine A."/>
        </authorList>
    </citation>
    <scope>NUCLEOTIDE SEQUENCE</scope>
    <source>
        <tissue evidence="1">Leaf</tissue>
    </source>
</reference>